<reference evidence="3 4" key="1">
    <citation type="journal article" date="2014" name="BMC Genomics">
        <title>Comparative genome sequencing reveals chemotype-specific gene clusters in the toxigenic black mold Stachybotrys.</title>
        <authorList>
            <person name="Semeiks J."/>
            <person name="Borek D."/>
            <person name="Otwinowski Z."/>
            <person name="Grishin N.V."/>
        </authorList>
    </citation>
    <scope>NUCLEOTIDE SEQUENCE [LARGE SCALE GENOMIC DNA]</scope>
    <source>
        <strain evidence="3 4">IBT 40285</strain>
    </source>
</reference>
<dbReference type="InterPro" id="IPR002889">
    <property type="entry name" value="WSC_carb-bd"/>
</dbReference>
<dbReference type="STRING" id="1283841.A0A084QYG6"/>
<evidence type="ECO:0000256" key="1">
    <source>
        <dbReference type="ARBA" id="ARBA00022737"/>
    </source>
</evidence>
<feature type="domain" description="WSC" evidence="2">
    <location>
        <begin position="235"/>
        <end position="327"/>
    </location>
</feature>
<dbReference type="OrthoDB" id="5985073at2759"/>
<dbReference type="Pfam" id="PF01822">
    <property type="entry name" value="WSC"/>
    <property type="match status" value="2"/>
</dbReference>
<dbReference type="InParanoid" id="A0A084QYG6"/>
<dbReference type="EMBL" id="KL659635">
    <property type="protein sequence ID" value="KFA69001.1"/>
    <property type="molecule type" value="Genomic_DNA"/>
</dbReference>
<dbReference type="OMA" id="NCAGNSH"/>
<dbReference type="PANTHER" id="PTHR45964">
    <property type="entry name" value="WSCD FAMILY MEMBER CG9164"/>
    <property type="match status" value="1"/>
</dbReference>
<dbReference type="Proteomes" id="UP000028524">
    <property type="component" value="Unassembled WGS sequence"/>
</dbReference>
<dbReference type="SMART" id="SM00321">
    <property type="entry name" value="WSC"/>
    <property type="match status" value="2"/>
</dbReference>
<dbReference type="PROSITE" id="PS51212">
    <property type="entry name" value="WSC"/>
    <property type="match status" value="2"/>
</dbReference>
<name>A0A084QYG6_STAC4</name>
<dbReference type="InterPro" id="IPR051589">
    <property type="entry name" value="Sialate-O-sulfotransferase"/>
</dbReference>
<dbReference type="HOGENOM" id="CLU_063916_3_1_1"/>
<proteinExistence type="predicted"/>
<keyword evidence="1" id="KW-0677">Repeat</keyword>
<evidence type="ECO:0000259" key="2">
    <source>
        <dbReference type="PROSITE" id="PS51212"/>
    </source>
</evidence>
<evidence type="ECO:0000313" key="4">
    <source>
        <dbReference type="Proteomes" id="UP000028524"/>
    </source>
</evidence>
<protein>
    <recommendedName>
        <fullName evidence="2">WSC domain-containing protein</fullName>
    </recommendedName>
</protein>
<accession>A0A084QYG6</accession>
<dbReference type="AlphaFoldDB" id="A0A084QYG6"/>
<organism evidence="3 4">
    <name type="scientific">Stachybotrys chlorohalonatus (strain IBT 40285)</name>
    <dbReference type="NCBI Taxonomy" id="1283841"/>
    <lineage>
        <taxon>Eukaryota</taxon>
        <taxon>Fungi</taxon>
        <taxon>Dikarya</taxon>
        <taxon>Ascomycota</taxon>
        <taxon>Pezizomycotina</taxon>
        <taxon>Sordariomycetes</taxon>
        <taxon>Hypocreomycetidae</taxon>
        <taxon>Hypocreales</taxon>
        <taxon>Stachybotryaceae</taxon>
        <taxon>Stachybotrys</taxon>
    </lineage>
</organism>
<feature type="domain" description="WSC" evidence="2">
    <location>
        <begin position="131"/>
        <end position="221"/>
    </location>
</feature>
<evidence type="ECO:0000313" key="3">
    <source>
        <dbReference type="EMBL" id="KFA69001.1"/>
    </source>
</evidence>
<dbReference type="PANTHER" id="PTHR45964:SF9">
    <property type="entry name" value="SULFOTRANSFERASE"/>
    <property type="match status" value="1"/>
</dbReference>
<gene>
    <name evidence="3" type="ORF">S40285_08972</name>
</gene>
<sequence>MRDGDAFCGLFACQKGDCDIWKQDKQPAGTKWTTDGTCGSAGGLRCSAEWGRCCNLNGVCGEKPADCYVERGCQDRFGICASNSKSVVSTSTVVSISTARGTVTLGTTRTSQVTTSSSTPTGPVFAPGNGSFKLLGCYREQDGGRAFQDQVADDAMTVEHCLAAAAGRVFAGIAYGRECWFGNSLHSPLTKVGDDNCMFLCPGNPLQYCGSGNHMVLYSTGGEPLMPSHPATVGGAAFHGCMTKATGAQALDGASAIRSDMTLEKYGEFCGPATKYFGGEYGQECYCGDSFNAGSVKAPITDCNMPCLGNGLELYRASDRLSVYARE</sequence>
<keyword evidence="4" id="KW-1185">Reference proteome</keyword>